<protein>
    <submittedName>
        <fullName evidence="9">PTS system sorbose subfamily IIB component</fullName>
    </submittedName>
</protein>
<evidence type="ECO:0000259" key="8">
    <source>
        <dbReference type="PROSITE" id="PS51101"/>
    </source>
</evidence>
<dbReference type="Pfam" id="PF03830">
    <property type="entry name" value="PTSIIB_sorb"/>
    <property type="match status" value="1"/>
</dbReference>
<dbReference type="RefSeq" id="WP_013273637.1">
    <property type="nucleotide sequence ID" value="NC_014376.1"/>
</dbReference>
<evidence type="ECO:0000256" key="7">
    <source>
        <dbReference type="ARBA" id="ARBA00022777"/>
    </source>
</evidence>
<dbReference type="OrthoDB" id="9788818at2"/>
<evidence type="ECO:0000256" key="6">
    <source>
        <dbReference type="ARBA" id="ARBA00022683"/>
    </source>
</evidence>
<keyword evidence="7" id="KW-0418">Kinase</keyword>
<proteinExistence type="predicted"/>
<sequence>MAISFIRIDDRIIHGQIIIRWSTEYPCDGIIAVDDKAASNDVIKNALLAASTKKTFIWSREKFRSKMDEAVASSKNYFVITKTPDTMAELLVDYGLKVNTGILNVGPQSARQNTIQVNKNADITREDMASYERIHQAGYQIEFQLVPDFTKVRWSDVRQKLL</sequence>
<reference evidence="9" key="1">
    <citation type="submission" date="2010-07" db="EMBL/GenBank/DDBJ databases">
        <title>Complete sequence of Clostridium saccharolyticum WM1.</title>
        <authorList>
            <consortium name="US DOE Joint Genome Institute"/>
            <person name="Lucas S."/>
            <person name="Copeland A."/>
            <person name="Lapidus A."/>
            <person name="Cheng J.-F."/>
            <person name="Bruce D."/>
            <person name="Goodwin L."/>
            <person name="Pitluck S."/>
            <person name="Chertkov O."/>
            <person name="Detter J.C."/>
            <person name="Han C."/>
            <person name="Tapia R."/>
            <person name="Land M."/>
            <person name="Hauser L."/>
            <person name="Chang Y.-J."/>
            <person name="Jeffries C."/>
            <person name="Kyrpides N."/>
            <person name="Ivanova N."/>
            <person name="Mikhailova N."/>
            <person name="Mouttaki H."/>
            <person name="Lin L."/>
            <person name="Zhou J."/>
            <person name="Hemme C.L."/>
            <person name="Woyke T."/>
        </authorList>
    </citation>
    <scope>NUCLEOTIDE SEQUENCE [LARGE SCALE GENOMIC DNA]</scope>
    <source>
        <strain evidence="9">WM1</strain>
    </source>
</reference>
<dbReference type="GO" id="GO:0008982">
    <property type="term" value="F:protein-N(PI)-phosphohistidine-sugar phosphotransferase activity"/>
    <property type="evidence" value="ECO:0007669"/>
    <property type="project" value="InterPro"/>
</dbReference>
<keyword evidence="5" id="KW-0808">Transferase</keyword>
<dbReference type="SUPFAM" id="SSF52728">
    <property type="entry name" value="PTS IIb component"/>
    <property type="match status" value="1"/>
</dbReference>
<dbReference type="GO" id="GO:0009401">
    <property type="term" value="P:phosphoenolpyruvate-dependent sugar phosphotransferase system"/>
    <property type="evidence" value="ECO:0007669"/>
    <property type="project" value="UniProtKB-KW"/>
</dbReference>
<evidence type="ECO:0000256" key="2">
    <source>
        <dbReference type="ARBA" id="ARBA00022448"/>
    </source>
</evidence>
<evidence type="ECO:0000313" key="9">
    <source>
        <dbReference type="EMBL" id="ADL05553.1"/>
    </source>
</evidence>
<accession>D9R7C1</accession>
<dbReference type="InterPro" id="IPR004720">
    <property type="entry name" value="PTS_IIB_sorbose-sp"/>
</dbReference>
<keyword evidence="3" id="KW-0963">Cytoplasm</keyword>
<keyword evidence="4" id="KW-0762">Sugar transport</keyword>
<evidence type="ECO:0000256" key="5">
    <source>
        <dbReference type="ARBA" id="ARBA00022679"/>
    </source>
</evidence>
<keyword evidence="6" id="KW-0598">Phosphotransferase system</keyword>
<dbReference type="GO" id="GO:0005737">
    <property type="term" value="C:cytoplasm"/>
    <property type="evidence" value="ECO:0007669"/>
    <property type="project" value="UniProtKB-SubCell"/>
</dbReference>
<organism evidence="9 10">
    <name type="scientific">Lacrimispora saccharolytica (strain ATCC 35040 / DSM 2544 / NRCC 2533 / WM1)</name>
    <name type="common">Clostridium saccharolyticum</name>
    <dbReference type="NCBI Taxonomy" id="610130"/>
    <lineage>
        <taxon>Bacteria</taxon>
        <taxon>Bacillati</taxon>
        <taxon>Bacillota</taxon>
        <taxon>Clostridia</taxon>
        <taxon>Lachnospirales</taxon>
        <taxon>Lachnospiraceae</taxon>
        <taxon>Lacrimispora</taxon>
    </lineage>
</organism>
<dbReference type="AlphaFoldDB" id="D9R7C1"/>
<evidence type="ECO:0000256" key="3">
    <source>
        <dbReference type="ARBA" id="ARBA00022490"/>
    </source>
</evidence>
<dbReference type="Gene3D" id="3.40.35.10">
    <property type="entry name" value="Phosphotransferase system, sorbose subfamily IIB component"/>
    <property type="match status" value="1"/>
</dbReference>
<keyword evidence="2" id="KW-0813">Transport</keyword>
<dbReference type="GO" id="GO:0016301">
    <property type="term" value="F:kinase activity"/>
    <property type="evidence" value="ECO:0007669"/>
    <property type="project" value="UniProtKB-KW"/>
</dbReference>
<evidence type="ECO:0000256" key="1">
    <source>
        <dbReference type="ARBA" id="ARBA00004496"/>
    </source>
</evidence>
<comment type="subcellular location">
    <subcellularLocation>
        <location evidence="1">Cytoplasm</location>
    </subcellularLocation>
</comment>
<evidence type="ECO:0000313" key="10">
    <source>
        <dbReference type="Proteomes" id="UP000001662"/>
    </source>
</evidence>
<keyword evidence="10" id="KW-1185">Reference proteome</keyword>
<dbReference type="STRING" id="610130.Closa_3020"/>
<dbReference type="Proteomes" id="UP000001662">
    <property type="component" value="Chromosome"/>
</dbReference>
<name>D9R7C1_LACSW</name>
<dbReference type="PaxDb" id="610130-Closa_3020"/>
<dbReference type="KEGG" id="csh:Closa_3020"/>
<evidence type="ECO:0000256" key="4">
    <source>
        <dbReference type="ARBA" id="ARBA00022597"/>
    </source>
</evidence>
<dbReference type="EMBL" id="CP002109">
    <property type="protein sequence ID" value="ADL05553.1"/>
    <property type="molecule type" value="Genomic_DNA"/>
</dbReference>
<feature type="domain" description="PTS EIIB type-4" evidence="8">
    <location>
        <begin position="1"/>
        <end position="162"/>
    </location>
</feature>
<dbReference type="PROSITE" id="PS51101">
    <property type="entry name" value="PTS_EIIB_TYPE_4"/>
    <property type="match status" value="1"/>
</dbReference>
<dbReference type="eggNOG" id="COG3444">
    <property type="taxonomic scope" value="Bacteria"/>
</dbReference>
<dbReference type="HOGENOM" id="CLU_116175_0_0_9"/>
<gene>
    <name evidence="9" type="ordered locus">Closa_3020</name>
</gene>
<dbReference type="InterPro" id="IPR036667">
    <property type="entry name" value="PTS_IIB_sorbose-sp_sf"/>
</dbReference>